<proteinExistence type="predicted"/>
<reference evidence="1" key="1">
    <citation type="submission" date="2019-08" db="EMBL/GenBank/DDBJ databases">
        <authorList>
            <person name="Kucharzyk K."/>
            <person name="Murdoch R.W."/>
            <person name="Higgins S."/>
            <person name="Loffler F."/>
        </authorList>
    </citation>
    <scope>NUCLEOTIDE SEQUENCE</scope>
</reference>
<gene>
    <name evidence="1" type="ORF">SDC9_111950</name>
</gene>
<organism evidence="1">
    <name type="scientific">bioreactor metagenome</name>
    <dbReference type="NCBI Taxonomy" id="1076179"/>
    <lineage>
        <taxon>unclassified sequences</taxon>
        <taxon>metagenomes</taxon>
        <taxon>ecological metagenomes</taxon>
    </lineage>
</organism>
<accession>A0A645BIZ6</accession>
<comment type="caution">
    <text evidence="1">The sequence shown here is derived from an EMBL/GenBank/DDBJ whole genome shotgun (WGS) entry which is preliminary data.</text>
</comment>
<dbReference type="EMBL" id="VSSQ01020307">
    <property type="protein sequence ID" value="MPM65058.1"/>
    <property type="molecule type" value="Genomic_DNA"/>
</dbReference>
<dbReference type="AlphaFoldDB" id="A0A645BIZ6"/>
<sequence length="150" mass="16966">MLTSDFIIGTHDAPYMTLHDGSLKGGKIDFLQSTIAKFHIDVPAPQFLIVERVMFHTSSNAIFLYALNIRYYHNRSQIRILTHVFKVTTVERCAIDIHTRSQQYILFPITCFLANGFSVKCGHFRIPRGSQASQCWESSARIIGPGGHIP</sequence>
<evidence type="ECO:0000313" key="1">
    <source>
        <dbReference type="EMBL" id="MPM65058.1"/>
    </source>
</evidence>
<protein>
    <submittedName>
        <fullName evidence="1">Uncharacterized protein</fullName>
    </submittedName>
</protein>
<name>A0A645BIZ6_9ZZZZ</name>